<accession>A0A4Q9MNH8</accession>
<gene>
    <name evidence="2" type="ORF">BD311DRAFT_757786</name>
</gene>
<feature type="compositionally biased region" description="Basic and acidic residues" evidence="1">
    <location>
        <begin position="382"/>
        <end position="391"/>
    </location>
</feature>
<feature type="region of interest" description="Disordered" evidence="1">
    <location>
        <begin position="130"/>
        <end position="154"/>
    </location>
</feature>
<feature type="compositionally biased region" description="Basic and acidic residues" evidence="1">
    <location>
        <begin position="88"/>
        <end position="105"/>
    </location>
</feature>
<organism evidence="2">
    <name type="scientific">Dichomitus squalens</name>
    <dbReference type="NCBI Taxonomy" id="114155"/>
    <lineage>
        <taxon>Eukaryota</taxon>
        <taxon>Fungi</taxon>
        <taxon>Dikarya</taxon>
        <taxon>Basidiomycota</taxon>
        <taxon>Agaricomycotina</taxon>
        <taxon>Agaricomycetes</taxon>
        <taxon>Polyporales</taxon>
        <taxon>Polyporaceae</taxon>
        <taxon>Dichomitus</taxon>
    </lineage>
</organism>
<reference evidence="2" key="1">
    <citation type="submission" date="2019-01" db="EMBL/GenBank/DDBJ databases">
        <title>Draft genome sequences of three monokaryotic isolates of the white-rot basidiomycete fungus Dichomitus squalens.</title>
        <authorList>
            <consortium name="DOE Joint Genome Institute"/>
            <person name="Lopez S.C."/>
            <person name="Andreopoulos B."/>
            <person name="Pangilinan J."/>
            <person name="Lipzen A."/>
            <person name="Riley R."/>
            <person name="Ahrendt S."/>
            <person name="Ng V."/>
            <person name="Barry K."/>
            <person name="Daum C."/>
            <person name="Grigoriev I.V."/>
            <person name="Hilden K.S."/>
            <person name="Makela M.R."/>
            <person name="de Vries R.P."/>
        </authorList>
    </citation>
    <scope>NUCLEOTIDE SEQUENCE [LARGE SCALE GENOMIC DNA]</scope>
    <source>
        <strain evidence="2">OM18370.1</strain>
    </source>
</reference>
<feature type="compositionally biased region" description="Basic residues" evidence="1">
    <location>
        <begin position="332"/>
        <end position="343"/>
    </location>
</feature>
<dbReference type="EMBL" id="ML143419">
    <property type="protein sequence ID" value="TBU28677.1"/>
    <property type="molecule type" value="Genomic_DNA"/>
</dbReference>
<protein>
    <submittedName>
        <fullName evidence="2">Uncharacterized protein</fullName>
    </submittedName>
</protein>
<sequence>MDTNARRRTTVHDVAALRIHRDGTRVANSDTNRRSRRAKYTVRDARGNWIAKDAGGLGTVTSRPGASKEDDGQDEDASEVEADELLQEELRPSQRKDKGKGRAIDDEGDIAVNTRAGKRRRFDEDFSFLNPGAEPALLPSQTGEPLHPHPEGRAFKTIPVPSSDLLKCLHYFASAYYTAMGQLYDAGRESRKERKMRRAQRLKATAIASSSRPRSEPKSAEYSEDSSAAEDIEFTEDEQDIEEPAEEDGGDDRTDGEGKEGVERGNPKNKRPKTRRPMEKDMYKLFDGSALMALGMLLQEHVAESLESNIPEGWEREMALVARERKLEKKRAWKAQDMRKRRRPAEIEAPGLPDLQSEDEDGEAETLLEEDESEAEEEQDGNDEKSCFPIK</sequence>
<feature type="region of interest" description="Disordered" evidence="1">
    <location>
        <begin position="52"/>
        <end position="116"/>
    </location>
</feature>
<feature type="compositionally biased region" description="Acidic residues" evidence="1">
    <location>
        <begin position="71"/>
        <end position="87"/>
    </location>
</feature>
<feature type="region of interest" description="Disordered" evidence="1">
    <location>
        <begin position="191"/>
        <end position="281"/>
    </location>
</feature>
<dbReference type="AlphaFoldDB" id="A0A4Q9MNH8"/>
<feature type="compositionally biased region" description="Acidic residues" evidence="1">
    <location>
        <begin position="356"/>
        <end position="381"/>
    </location>
</feature>
<proteinExistence type="predicted"/>
<dbReference type="Proteomes" id="UP000292957">
    <property type="component" value="Unassembled WGS sequence"/>
</dbReference>
<dbReference type="OrthoDB" id="2565191at2759"/>
<name>A0A4Q9MNH8_9APHY</name>
<feature type="compositionally biased region" description="Basic and acidic residues" evidence="1">
    <location>
        <begin position="251"/>
        <end position="266"/>
    </location>
</feature>
<feature type="region of interest" description="Disordered" evidence="1">
    <location>
        <begin position="332"/>
        <end position="391"/>
    </location>
</feature>
<evidence type="ECO:0000256" key="1">
    <source>
        <dbReference type="SAM" id="MobiDB-lite"/>
    </source>
</evidence>
<feature type="compositionally biased region" description="Acidic residues" evidence="1">
    <location>
        <begin position="222"/>
        <end position="250"/>
    </location>
</feature>
<evidence type="ECO:0000313" key="2">
    <source>
        <dbReference type="EMBL" id="TBU28677.1"/>
    </source>
</evidence>